<evidence type="ECO:0000256" key="1">
    <source>
        <dbReference type="SAM" id="SignalP"/>
    </source>
</evidence>
<proteinExistence type="predicted"/>
<sequence>MIMKRGLLLFFSAAFCIPAFTQRKNFTYNFYGFVRADLFYDTRNNETTVSDNFYLFPKNTVYDADGKDLNAKPSGSFYTFCTRLGLDVTGPRIWGAETSAKIETDFGGFSSSTTMLRIRQAYINLAWSHSSLLIGQTWHPLFGEVSPTVLNLSTGAPFQPFNRSPQLRYRYNHTYFTATASAIYQLIYQSTGPKGKNAEYLKNGMIPELFAGIDFHKNKFLAGVGVEMISLKPRTEATVTQNVGGEEVSKTFKVNERITTTSFVAQIKYTESKYRLAAKTVYGKNLCHLSVPGGYGVTSEDPTNGSRKYTPYRTSSTWVNAVYGTKYQVGIYGGYAKNLGTSQSLANVDNGRYGSALDVDQMVCGAAHFAYVLPHWKAGIELNCTTAYYGDINMSTGRVGNTHAVTNLRILGLAIYYF</sequence>
<dbReference type="Proteomes" id="UP000594042">
    <property type="component" value="Chromosome"/>
</dbReference>
<evidence type="ECO:0000313" key="3">
    <source>
        <dbReference type="Proteomes" id="UP000594042"/>
    </source>
</evidence>
<evidence type="ECO:0008006" key="4">
    <source>
        <dbReference type="Google" id="ProtNLM"/>
    </source>
</evidence>
<dbReference type="EMBL" id="AP023322">
    <property type="protein sequence ID" value="BCI62014.1"/>
    <property type="molecule type" value="Genomic_DNA"/>
</dbReference>
<evidence type="ECO:0000313" key="2">
    <source>
        <dbReference type="EMBL" id="BCI62014.1"/>
    </source>
</evidence>
<reference evidence="3" key="1">
    <citation type="submission" date="2020-07" db="EMBL/GenBank/DDBJ databases">
        <title>Complete genome sequencing of Coprobacter sp. strain 2CBH44.</title>
        <authorList>
            <person name="Sakamoto M."/>
            <person name="Murakami T."/>
            <person name="Mori H."/>
        </authorList>
    </citation>
    <scope>NUCLEOTIDE SEQUENCE [LARGE SCALE GENOMIC DNA]</scope>
    <source>
        <strain evidence="3">2CBH44</strain>
    </source>
</reference>
<keyword evidence="1" id="KW-0732">Signal</keyword>
<protein>
    <recommendedName>
        <fullName evidence="4">Outer membrane protein beta-barrel domain-containing protein</fullName>
    </recommendedName>
</protein>
<feature type="chain" id="PRO_5028875911" description="Outer membrane protein beta-barrel domain-containing protein" evidence="1">
    <location>
        <begin position="22"/>
        <end position="418"/>
    </location>
</feature>
<organism evidence="2 3">
    <name type="scientific">Coprobacter secundus subsp. similis</name>
    <dbReference type="NCBI Taxonomy" id="2751153"/>
    <lineage>
        <taxon>Bacteria</taxon>
        <taxon>Pseudomonadati</taxon>
        <taxon>Bacteroidota</taxon>
        <taxon>Bacteroidia</taxon>
        <taxon>Bacteroidales</taxon>
        <taxon>Barnesiellaceae</taxon>
        <taxon>Coprobacter</taxon>
    </lineage>
</organism>
<gene>
    <name evidence="2" type="ORF">Cop2CBH44_03670</name>
</gene>
<accession>A0A7G1HUB6</accession>
<dbReference type="SUPFAM" id="SSF56935">
    <property type="entry name" value="Porins"/>
    <property type="match status" value="1"/>
</dbReference>
<keyword evidence="3" id="KW-1185">Reference proteome</keyword>
<dbReference type="AlphaFoldDB" id="A0A7G1HUB6"/>
<name>A0A7G1HUB6_9BACT</name>
<dbReference type="KEGG" id="copr:Cop2CBH44_03670"/>
<feature type="signal peptide" evidence="1">
    <location>
        <begin position="1"/>
        <end position="21"/>
    </location>
</feature>